<keyword evidence="3" id="KW-1015">Disulfide bond</keyword>
<evidence type="ECO:0000313" key="9">
    <source>
        <dbReference type="Proteomes" id="UP000005408"/>
    </source>
</evidence>
<keyword evidence="6" id="KW-0732">Signal</keyword>
<keyword evidence="4" id="KW-0325">Glycoprotein</keyword>
<reference evidence="8" key="1">
    <citation type="submission" date="2022-08" db="UniProtKB">
        <authorList>
            <consortium name="EnsemblMetazoa"/>
        </authorList>
    </citation>
    <scope>IDENTIFICATION</scope>
    <source>
        <strain evidence="8">05x7-T-G4-1.051#20</strain>
    </source>
</reference>
<organism evidence="8 9">
    <name type="scientific">Magallana gigas</name>
    <name type="common">Pacific oyster</name>
    <name type="synonym">Crassostrea gigas</name>
    <dbReference type="NCBI Taxonomy" id="29159"/>
    <lineage>
        <taxon>Eukaryota</taxon>
        <taxon>Metazoa</taxon>
        <taxon>Spiralia</taxon>
        <taxon>Lophotrochozoa</taxon>
        <taxon>Mollusca</taxon>
        <taxon>Bivalvia</taxon>
        <taxon>Autobranchia</taxon>
        <taxon>Pteriomorphia</taxon>
        <taxon>Ostreida</taxon>
        <taxon>Ostreoidea</taxon>
        <taxon>Ostreidae</taxon>
        <taxon>Magallana</taxon>
    </lineage>
</organism>
<dbReference type="InterPro" id="IPR013783">
    <property type="entry name" value="Ig-like_fold"/>
</dbReference>
<dbReference type="PANTHER" id="PTHR11640">
    <property type="entry name" value="NEPHRIN"/>
    <property type="match status" value="1"/>
</dbReference>
<evidence type="ECO:0000313" key="8">
    <source>
        <dbReference type="EnsemblMetazoa" id="G9961.1:cds"/>
    </source>
</evidence>
<dbReference type="InterPro" id="IPR051275">
    <property type="entry name" value="Cell_adhesion_signaling"/>
</dbReference>
<keyword evidence="5" id="KW-0393">Immunoglobulin domain</keyword>
<feature type="domain" description="Ig-like" evidence="7">
    <location>
        <begin position="22"/>
        <end position="110"/>
    </location>
</feature>
<keyword evidence="2" id="KW-0472">Membrane</keyword>
<dbReference type="SUPFAM" id="SSF48726">
    <property type="entry name" value="Immunoglobulin"/>
    <property type="match status" value="1"/>
</dbReference>
<comment type="subcellular location">
    <subcellularLocation>
        <location evidence="1">Membrane</location>
        <topology evidence="1">Single-pass type I membrane protein</topology>
    </subcellularLocation>
</comment>
<proteinExistence type="predicted"/>
<evidence type="ECO:0000256" key="3">
    <source>
        <dbReference type="ARBA" id="ARBA00023157"/>
    </source>
</evidence>
<dbReference type="GO" id="GO:0098609">
    <property type="term" value="P:cell-cell adhesion"/>
    <property type="evidence" value="ECO:0007669"/>
    <property type="project" value="TreeGrafter"/>
</dbReference>
<dbReference type="Gene3D" id="2.60.40.10">
    <property type="entry name" value="Immunoglobulins"/>
    <property type="match status" value="1"/>
</dbReference>
<name>A0A8W8P410_MAGGI</name>
<sequence length="261" mass="29943">MPLFQVLLILKCGLLCLVQSKPSKPKITGDLNVEVNGYIALTCSSQSTSAPYYYSKLLTLSYTWFVNDTKMDGETRGTLRLYVTRDRKYNRYSCTATEEDMESDRSDLIQINPLYGPDRIIITPEPGKLTVREGETVGPFVCTADCNPTCSITWRVKNFDVFSDARSEMVTLLQQAVQRESDLERQEAKKEEVFADEYHFKKRGKKERYKHNAKVMAKIKETNEEMEEGCTQEARQKIYEGYEFIKPRQNPIELAYSSAAG</sequence>
<dbReference type="GO" id="GO:0005886">
    <property type="term" value="C:plasma membrane"/>
    <property type="evidence" value="ECO:0007669"/>
    <property type="project" value="TreeGrafter"/>
</dbReference>
<dbReference type="PANTHER" id="PTHR11640:SF31">
    <property type="entry name" value="IRREGULAR CHIASM C-ROUGHEST PROTEIN-RELATED"/>
    <property type="match status" value="1"/>
</dbReference>
<dbReference type="AlphaFoldDB" id="A0A8W8P410"/>
<feature type="signal peptide" evidence="6">
    <location>
        <begin position="1"/>
        <end position="20"/>
    </location>
</feature>
<dbReference type="InterPro" id="IPR007110">
    <property type="entry name" value="Ig-like_dom"/>
</dbReference>
<evidence type="ECO:0000256" key="6">
    <source>
        <dbReference type="SAM" id="SignalP"/>
    </source>
</evidence>
<feature type="chain" id="PRO_5036484077" description="Ig-like domain-containing protein" evidence="6">
    <location>
        <begin position="21"/>
        <end position="261"/>
    </location>
</feature>
<evidence type="ECO:0000259" key="7">
    <source>
        <dbReference type="PROSITE" id="PS50835"/>
    </source>
</evidence>
<dbReference type="EnsemblMetazoa" id="G9961.1">
    <property type="protein sequence ID" value="G9961.1:cds"/>
    <property type="gene ID" value="G9961"/>
</dbReference>
<feature type="domain" description="Ig-like" evidence="7">
    <location>
        <begin position="117"/>
        <end position="154"/>
    </location>
</feature>
<evidence type="ECO:0000256" key="2">
    <source>
        <dbReference type="ARBA" id="ARBA00023136"/>
    </source>
</evidence>
<evidence type="ECO:0000256" key="5">
    <source>
        <dbReference type="ARBA" id="ARBA00023319"/>
    </source>
</evidence>
<accession>A0A8W8P410</accession>
<dbReference type="PROSITE" id="PS50835">
    <property type="entry name" value="IG_LIKE"/>
    <property type="match status" value="2"/>
</dbReference>
<keyword evidence="9" id="KW-1185">Reference proteome</keyword>
<protein>
    <recommendedName>
        <fullName evidence="7">Ig-like domain-containing protein</fullName>
    </recommendedName>
</protein>
<dbReference type="GO" id="GO:0005911">
    <property type="term" value="C:cell-cell junction"/>
    <property type="evidence" value="ECO:0007669"/>
    <property type="project" value="TreeGrafter"/>
</dbReference>
<dbReference type="Proteomes" id="UP000005408">
    <property type="component" value="Unassembled WGS sequence"/>
</dbReference>
<evidence type="ECO:0000256" key="1">
    <source>
        <dbReference type="ARBA" id="ARBA00004479"/>
    </source>
</evidence>
<evidence type="ECO:0000256" key="4">
    <source>
        <dbReference type="ARBA" id="ARBA00023180"/>
    </source>
</evidence>
<dbReference type="InterPro" id="IPR036179">
    <property type="entry name" value="Ig-like_dom_sf"/>
</dbReference>
<dbReference type="GO" id="GO:0050839">
    <property type="term" value="F:cell adhesion molecule binding"/>
    <property type="evidence" value="ECO:0007669"/>
    <property type="project" value="TreeGrafter"/>
</dbReference>